<feature type="domain" description="Histidine kinase" evidence="12">
    <location>
        <begin position="241"/>
        <end position="457"/>
    </location>
</feature>
<evidence type="ECO:0000256" key="1">
    <source>
        <dbReference type="ARBA" id="ARBA00000085"/>
    </source>
</evidence>
<evidence type="ECO:0000313" key="14">
    <source>
        <dbReference type="EMBL" id="MCF1715429.1"/>
    </source>
</evidence>
<accession>A0ABS9BJN7</accession>
<dbReference type="Gene3D" id="3.30.565.10">
    <property type="entry name" value="Histidine kinase-like ATPase, C-terminal domain"/>
    <property type="match status" value="1"/>
</dbReference>
<gene>
    <name evidence="14" type="ORF">L0U88_12405</name>
</gene>
<dbReference type="InterPro" id="IPR003660">
    <property type="entry name" value="HAMP_dom"/>
</dbReference>
<evidence type="ECO:0000259" key="12">
    <source>
        <dbReference type="PROSITE" id="PS50109"/>
    </source>
</evidence>
<dbReference type="SMART" id="SM00304">
    <property type="entry name" value="HAMP"/>
    <property type="match status" value="1"/>
</dbReference>
<keyword evidence="15" id="KW-1185">Reference proteome</keyword>
<keyword evidence="4" id="KW-0597">Phosphoprotein</keyword>
<proteinExistence type="predicted"/>
<dbReference type="PROSITE" id="PS50885">
    <property type="entry name" value="HAMP"/>
    <property type="match status" value="1"/>
</dbReference>
<evidence type="ECO:0000256" key="9">
    <source>
        <dbReference type="ARBA" id="ARBA00023012"/>
    </source>
</evidence>
<evidence type="ECO:0000256" key="10">
    <source>
        <dbReference type="ARBA" id="ARBA00023136"/>
    </source>
</evidence>
<evidence type="ECO:0000256" key="3">
    <source>
        <dbReference type="ARBA" id="ARBA00012438"/>
    </source>
</evidence>
<sequence length="460" mass="51868">MTIRTKITLLFSILVTVLLLATSFSVYYFSALERSSVFKQRLSGRAHNASQLFSILGDTSQALLKKIDASNARFFSRKSIRIFSVDKKPLYVFNTNPEDEFTVGNDVINTIISKNELSFKIGDRDAFGQYVKSVRQPIVIIVTAYDADGHKWLSDLKKILALTMVAGILFSILIGSVFSKQLVKPISNIIEEVDNISTHNLSQRIDAGSGQDELFQLARTFNELLDRMQESFTIQRRFISNASHELSTPLTSISSQLEVALQKPRSDEEYRKVMLSIQEDVQQMRHLTKSLLEIAKTGHKGSIELDEIRLDEVVLKVTGSVQKLSSVYQVQLNFEEFPDDESKCMVFGNADLLFSALKNIVENGCKYSPDHTSHVQLKFTDKELITEISNRGDIIAQEEIEHIFLPFYRSPHSAHQKGFGLGLALAKRIISLHKGQLEVNSNEKDGTIFRVILPAAAQFR</sequence>
<feature type="domain" description="HAMP" evidence="13">
    <location>
        <begin position="180"/>
        <end position="233"/>
    </location>
</feature>
<keyword evidence="8 11" id="KW-1133">Transmembrane helix</keyword>
<keyword evidence="7 14" id="KW-0418">Kinase</keyword>
<evidence type="ECO:0000256" key="11">
    <source>
        <dbReference type="SAM" id="Phobius"/>
    </source>
</evidence>
<feature type="transmembrane region" description="Helical" evidence="11">
    <location>
        <begin position="7"/>
        <end position="29"/>
    </location>
</feature>
<dbReference type="Proteomes" id="UP001200145">
    <property type="component" value="Unassembled WGS sequence"/>
</dbReference>
<dbReference type="RefSeq" id="WP_234866382.1">
    <property type="nucleotide sequence ID" value="NZ_JAKEVY010000003.1"/>
</dbReference>
<comment type="subcellular location">
    <subcellularLocation>
        <location evidence="2">Membrane</location>
    </subcellularLocation>
</comment>
<dbReference type="InterPro" id="IPR003594">
    <property type="entry name" value="HATPase_dom"/>
</dbReference>
<dbReference type="PANTHER" id="PTHR45436:SF5">
    <property type="entry name" value="SENSOR HISTIDINE KINASE TRCS"/>
    <property type="match status" value="1"/>
</dbReference>
<dbReference type="InterPro" id="IPR005467">
    <property type="entry name" value="His_kinase_dom"/>
</dbReference>
<evidence type="ECO:0000256" key="8">
    <source>
        <dbReference type="ARBA" id="ARBA00022989"/>
    </source>
</evidence>
<dbReference type="CDD" id="cd06225">
    <property type="entry name" value="HAMP"/>
    <property type="match status" value="1"/>
</dbReference>
<dbReference type="PROSITE" id="PS50109">
    <property type="entry name" value="HIS_KIN"/>
    <property type="match status" value="1"/>
</dbReference>
<comment type="catalytic activity">
    <reaction evidence="1">
        <text>ATP + protein L-histidine = ADP + protein N-phospho-L-histidine.</text>
        <dbReference type="EC" id="2.7.13.3"/>
    </reaction>
</comment>
<evidence type="ECO:0000256" key="2">
    <source>
        <dbReference type="ARBA" id="ARBA00004370"/>
    </source>
</evidence>
<evidence type="ECO:0000256" key="5">
    <source>
        <dbReference type="ARBA" id="ARBA00022679"/>
    </source>
</evidence>
<dbReference type="Gene3D" id="1.10.287.130">
    <property type="match status" value="1"/>
</dbReference>
<evidence type="ECO:0000256" key="7">
    <source>
        <dbReference type="ARBA" id="ARBA00022777"/>
    </source>
</evidence>
<comment type="caution">
    <text evidence="14">The sequence shown here is derived from an EMBL/GenBank/DDBJ whole genome shotgun (WGS) entry which is preliminary data.</text>
</comment>
<dbReference type="CDD" id="cd00082">
    <property type="entry name" value="HisKA"/>
    <property type="match status" value="1"/>
</dbReference>
<dbReference type="InterPro" id="IPR003661">
    <property type="entry name" value="HisK_dim/P_dom"/>
</dbReference>
<evidence type="ECO:0000256" key="4">
    <source>
        <dbReference type="ARBA" id="ARBA00022553"/>
    </source>
</evidence>
<evidence type="ECO:0000259" key="13">
    <source>
        <dbReference type="PROSITE" id="PS50885"/>
    </source>
</evidence>
<dbReference type="Pfam" id="PF02518">
    <property type="entry name" value="HATPase_c"/>
    <property type="match status" value="1"/>
</dbReference>
<keyword evidence="9" id="KW-0902">Two-component regulatory system</keyword>
<dbReference type="SMART" id="SM00387">
    <property type="entry name" value="HATPase_c"/>
    <property type="match status" value="1"/>
</dbReference>
<dbReference type="EC" id="2.7.13.3" evidence="3"/>
<dbReference type="PRINTS" id="PR00344">
    <property type="entry name" value="BCTRLSENSOR"/>
</dbReference>
<dbReference type="Gene3D" id="6.10.340.10">
    <property type="match status" value="1"/>
</dbReference>
<organism evidence="14 15">
    <name type="scientific">Flavihumibacter fluminis</name>
    <dbReference type="NCBI Taxonomy" id="2909236"/>
    <lineage>
        <taxon>Bacteria</taxon>
        <taxon>Pseudomonadati</taxon>
        <taxon>Bacteroidota</taxon>
        <taxon>Chitinophagia</taxon>
        <taxon>Chitinophagales</taxon>
        <taxon>Chitinophagaceae</taxon>
        <taxon>Flavihumibacter</taxon>
    </lineage>
</organism>
<keyword evidence="5" id="KW-0808">Transferase</keyword>
<protein>
    <recommendedName>
        <fullName evidence="3">histidine kinase</fullName>
        <ecNumber evidence="3">2.7.13.3</ecNumber>
    </recommendedName>
</protein>
<name>A0ABS9BJN7_9BACT</name>
<dbReference type="SMART" id="SM00388">
    <property type="entry name" value="HisKA"/>
    <property type="match status" value="1"/>
</dbReference>
<dbReference type="SUPFAM" id="SSF47384">
    <property type="entry name" value="Homodimeric domain of signal transducing histidine kinase"/>
    <property type="match status" value="1"/>
</dbReference>
<dbReference type="EMBL" id="JAKEVY010000003">
    <property type="protein sequence ID" value="MCF1715429.1"/>
    <property type="molecule type" value="Genomic_DNA"/>
</dbReference>
<dbReference type="InterPro" id="IPR004358">
    <property type="entry name" value="Sig_transdc_His_kin-like_C"/>
</dbReference>
<dbReference type="InterPro" id="IPR036097">
    <property type="entry name" value="HisK_dim/P_sf"/>
</dbReference>
<dbReference type="Pfam" id="PF00512">
    <property type="entry name" value="HisKA"/>
    <property type="match status" value="1"/>
</dbReference>
<keyword evidence="10 11" id="KW-0472">Membrane</keyword>
<dbReference type="Pfam" id="PF00672">
    <property type="entry name" value="HAMP"/>
    <property type="match status" value="1"/>
</dbReference>
<dbReference type="SUPFAM" id="SSF158472">
    <property type="entry name" value="HAMP domain-like"/>
    <property type="match status" value="1"/>
</dbReference>
<feature type="transmembrane region" description="Helical" evidence="11">
    <location>
        <begin position="159"/>
        <end position="178"/>
    </location>
</feature>
<keyword evidence="6 11" id="KW-0812">Transmembrane</keyword>
<evidence type="ECO:0000256" key="6">
    <source>
        <dbReference type="ARBA" id="ARBA00022692"/>
    </source>
</evidence>
<dbReference type="SUPFAM" id="SSF55874">
    <property type="entry name" value="ATPase domain of HSP90 chaperone/DNA topoisomerase II/histidine kinase"/>
    <property type="match status" value="1"/>
</dbReference>
<dbReference type="InterPro" id="IPR050428">
    <property type="entry name" value="TCS_sensor_his_kinase"/>
</dbReference>
<evidence type="ECO:0000313" key="15">
    <source>
        <dbReference type="Proteomes" id="UP001200145"/>
    </source>
</evidence>
<dbReference type="GO" id="GO:0016301">
    <property type="term" value="F:kinase activity"/>
    <property type="evidence" value="ECO:0007669"/>
    <property type="project" value="UniProtKB-KW"/>
</dbReference>
<reference evidence="14 15" key="1">
    <citation type="submission" date="2022-01" db="EMBL/GenBank/DDBJ databases">
        <title>Flavihumibacter sp. nov., isolated from sediment of a river.</title>
        <authorList>
            <person name="Liu H."/>
        </authorList>
    </citation>
    <scope>NUCLEOTIDE SEQUENCE [LARGE SCALE GENOMIC DNA]</scope>
    <source>
        <strain evidence="14 15">RY-1</strain>
    </source>
</reference>
<dbReference type="InterPro" id="IPR036890">
    <property type="entry name" value="HATPase_C_sf"/>
</dbReference>
<dbReference type="PANTHER" id="PTHR45436">
    <property type="entry name" value="SENSOR HISTIDINE KINASE YKOH"/>
    <property type="match status" value="1"/>
</dbReference>
<dbReference type="CDD" id="cd00075">
    <property type="entry name" value="HATPase"/>
    <property type="match status" value="1"/>
</dbReference>